<sequence length="41" mass="4753">MRCRRQEEGGTSRVLCCVVFPLLSQAVWRCAEYSLDLYLIS</sequence>
<reference evidence="1" key="1">
    <citation type="submission" date="2014-11" db="EMBL/GenBank/DDBJ databases">
        <authorList>
            <person name="Amaro Gonzalez C."/>
        </authorList>
    </citation>
    <scope>NUCLEOTIDE SEQUENCE</scope>
</reference>
<organism evidence="1">
    <name type="scientific">Anguilla anguilla</name>
    <name type="common">European freshwater eel</name>
    <name type="synonym">Muraena anguilla</name>
    <dbReference type="NCBI Taxonomy" id="7936"/>
    <lineage>
        <taxon>Eukaryota</taxon>
        <taxon>Metazoa</taxon>
        <taxon>Chordata</taxon>
        <taxon>Craniata</taxon>
        <taxon>Vertebrata</taxon>
        <taxon>Euteleostomi</taxon>
        <taxon>Actinopterygii</taxon>
        <taxon>Neopterygii</taxon>
        <taxon>Teleostei</taxon>
        <taxon>Anguilliformes</taxon>
        <taxon>Anguillidae</taxon>
        <taxon>Anguilla</taxon>
    </lineage>
</organism>
<evidence type="ECO:0000313" key="1">
    <source>
        <dbReference type="EMBL" id="JAH24156.1"/>
    </source>
</evidence>
<reference evidence="1" key="2">
    <citation type="journal article" date="2015" name="Fish Shellfish Immunol.">
        <title>Early steps in the European eel (Anguilla anguilla)-Vibrio vulnificus interaction in the gills: Role of the RtxA13 toxin.</title>
        <authorList>
            <person name="Callol A."/>
            <person name="Pajuelo D."/>
            <person name="Ebbesson L."/>
            <person name="Teles M."/>
            <person name="MacKenzie S."/>
            <person name="Amaro C."/>
        </authorList>
    </citation>
    <scope>NUCLEOTIDE SEQUENCE</scope>
</reference>
<protein>
    <submittedName>
        <fullName evidence="1">Uncharacterized protein</fullName>
    </submittedName>
</protein>
<accession>A0A0E9R4R2</accession>
<proteinExistence type="predicted"/>
<dbReference type="EMBL" id="GBXM01084421">
    <property type="protein sequence ID" value="JAH24156.1"/>
    <property type="molecule type" value="Transcribed_RNA"/>
</dbReference>
<dbReference type="AlphaFoldDB" id="A0A0E9R4R2"/>
<name>A0A0E9R4R2_ANGAN</name>